<reference evidence="1" key="2">
    <citation type="journal article" date="2015" name="Fish Shellfish Immunol.">
        <title>Early steps in the European eel (Anguilla anguilla)-Vibrio vulnificus interaction in the gills: Role of the RtxA13 toxin.</title>
        <authorList>
            <person name="Callol A."/>
            <person name="Pajuelo D."/>
            <person name="Ebbesson L."/>
            <person name="Teles M."/>
            <person name="MacKenzie S."/>
            <person name="Amaro C."/>
        </authorList>
    </citation>
    <scope>NUCLEOTIDE SEQUENCE</scope>
</reference>
<dbReference type="AlphaFoldDB" id="A0A0E9WBB7"/>
<organism evidence="1">
    <name type="scientific">Anguilla anguilla</name>
    <name type="common">European freshwater eel</name>
    <name type="synonym">Muraena anguilla</name>
    <dbReference type="NCBI Taxonomy" id="7936"/>
    <lineage>
        <taxon>Eukaryota</taxon>
        <taxon>Metazoa</taxon>
        <taxon>Chordata</taxon>
        <taxon>Craniata</taxon>
        <taxon>Vertebrata</taxon>
        <taxon>Euteleostomi</taxon>
        <taxon>Actinopterygii</taxon>
        <taxon>Neopterygii</taxon>
        <taxon>Teleostei</taxon>
        <taxon>Anguilliformes</taxon>
        <taxon>Anguillidae</taxon>
        <taxon>Anguilla</taxon>
    </lineage>
</organism>
<accession>A0A0E9WBB7</accession>
<protein>
    <submittedName>
        <fullName evidence="1">Uncharacterized protein</fullName>
    </submittedName>
</protein>
<dbReference type="EMBL" id="GBXM01021732">
    <property type="protein sequence ID" value="JAH86845.1"/>
    <property type="molecule type" value="Transcribed_RNA"/>
</dbReference>
<sequence>MVTHQPVSETETHLCLSVSLQGLHCHPPRELLNHQK</sequence>
<evidence type="ECO:0000313" key="1">
    <source>
        <dbReference type="EMBL" id="JAH86845.1"/>
    </source>
</evidence>
<reference evidence="1" key="1">
    <citation type="submission" date="2014-11" db="EMBL/GenBank/DDBJ databases">
        <authorList>
            <person name="Amaro Gonzalez C."/>
        </authorList>
    </citation>
    <scope>NUCLEOTIDE SEQUENCE</scope>
</reference>
<name>A0A0E9WBB7_ANGAN</name>
<proteinExistence type="predicted"/>